<feature type="domain" description="HTH CENPB-type" evidence="5">
    <location>
        <begin position="72"/>
        <end position="153"/>
    </location>
</feature>
<dbReference type="InterPro" id="IPR007889">
    <property type="entry name" value="HTH_Psq"/>
</dbReference>
<sequence>MAPTKKKHEKEGGKKKEMITMEVKKEIIQKHERGMRVVDIARCYNKSTSTICTILKKKEKIKRLDAAKGVTRVSKQRPRVLEDVEKLLLVWINKKQLAGDTVTENIICEKAKSLYTDLVSKLPGTSTENEEGFKASRGWFDNFKRRSGINNVRHREAASSDAQAAETFVAEFQELIVSECYLPQQVFNCDETGLFWKKMPKRTYITAEENAMPGHKPMKDRLTLLFCANASGDFKVKPLLVYHSENPRAFKKCKVQKSQLNVMWRSNSKAWVTHILFVEWINEVFGPAVKKYLLENNLPLKVLLIMDNAPAHPPGLEDDLLEEFEFIKVKFLPPNTTPLLQPMDQQVILNFKKLYTKALFQRCFEVTDGTNLTLQEFWKNHFHIVHCLKIIDKAWDGVTKKILNSAWRKLWSDCVLDYNLEGFAQEQEPPVVNEIVSLGTSMGLEMNEDDIQELVEEHSQELTTDELMDLHHAQQQEVMEEISSEEVEKKTEESLTSNEVKEMLKMWERVQNFVEKHHPNKTVAVRAMNLFNDNAMSHFREILKRRQKQLSFYRVLVKEETDSYEPTDSKDSVSYCESRPT</sequence>
<dbReference type="Proteomes" id="UP000515159">
    <property type="component" value="Chromosome 1"/>
</dbReference>
<dbReference type="InterPro" id="IPR006600">
    <property type="entry name" value="HTH_CenpB_DNA-bd_dom"/>
</dbReference>
<keyword evidence="2" id="KW-0238">DNA-binding</keyword>
<evidence type="ECO:0000256" key="2">
    <source>
        <dbReference type="ARBA" id="ARBA00023125"/>
    </source>
</evidence>
<evidence type="ECO:0000313" key="8">
    <source>
        <dbReference type="RefSeq" id="XP_033786949.1"/>
    </source>
</evidence>
<proteinExistence type="predicted"/>
<dbReference type="OrthoDB" id="125347at2759"/>
<dbReference type="Gene3D" id="3.30.420.10">
    <property type="entry name" value="Ribonuclease H-like superfamily/Ribonuclease H"/>
    <property type="match status" value="1"/>
</dbReference>
<dbReference type="InterPro" id="IPR050863">
    <property type="entry name" value="CenT-Element_Derived"/>
</dbReference>
<dbReference type="PANTHER" id="PTHR19303">
    <property type="entry name" value="TRANSPOSON"/>
    <property type="match status" value="1"/>
</dbReference>
<evidence type="ECO:0000259" key="5">
    <source>
        <dbReference type="PROSITE" id="PS51253"/>
    </source>
</evidence>
<reference evidence="7 8" key="1">
    <citation type="submission" date="2025-04" db="UniProtKB">
        <authorList>
            <consortium name="RefSeq"/>
        </authorList>
    </citation>
    <scope>IDENTIFICATION</scope>
</reference>
<protein>
    <submittedName>
        <fullName evidence="7 8">SET domain-containing protein 9 isoform X1</fullName>
    </submittedName>
</protein>
<dbReference type="PANTHER" id="PTHR19303:SF27">
    <property type="entry name" value="HTH CENPB-TYPE DOMAIN-CONTAINING PROTEIN"/>
    <property type="match status" value="1"/>
</dbReference>
<dbReference type="InterPro" id="IPR004875">
    <property type="entry name" value="DDE_SF_endonuclease_dom"/>
</dbReference>
<dbReference type="GeneID" id="117354129"/>
<dbReference type="CTD" id="133383"/>
<keyword evidence="6" id="KW-1185">Reference proteome</keyword>
<evidence type="ECO:0000313" key="6">
    <source>
        <dbReference type="Proteomes" id="UP000515159"/>
    </source>
</evidence>
<evidence type="ECO:0000313" key="7">
    <source>
        <dbReference type="RefSeq" id="XP_033786938.1"/>
    </source>
</evidence>
<dbReference type="GO" id="GO:0003677">
    <property type="term" value="F:DNA binding"/>
    <property type="evidence" value="ECO:0007669"/>
    <property type="project" value="UniProtKB-KW"/>
</dbReference>
<dbReference type="RefSeq" id="XP_033786938.1">
    <property type="nucleotide sequence ID" value="XM_033931047.1"/>
</dbReference>
<organism evidence="6 8">
    <name type="scientific">Geotrypetes seraphini</name>
    <name type="common">Gaboon caecilian</name>
    <name type="synonym">Caecilia seraphini</name>
    <dbReference type="NCBI Taxonomy" id="260995"/>
    <lineage>
        <taxon>Eukaryota</taxon>
        <taxon>Metazoa</taxon>
        <taxon>Chordata</taxon>
        <taxon>Craniata</taxon>
        <taxon>Vertebrata</taxon>
        <taxon>Euteleostomi</taxon>
        <taxon>Amphibia</taxon>
        <taxon>Gymnophiona</taxon>
        <taxon>Geotrypetes</taxon>
    </lineage>
</organism>
<dbReference type="GO" id="GO:0005634">
    <property type="term" value="C:nucleus"/>
    <property type="evidence" value="ECO:0007669"/>
    <property type="project" value="UniProtKB-SubCell"/>
</dbReference>
<dbReference type="InterPro" id="IPR036397">
    <property type="entry name" value="RNaseH_sf"/>
</dbReference>
<feature type="compositionally biased region" description="Basic and acidic residues" evidence="4">
    <location>
        <begin position="561"/>
        <end position="571"/>
    </location>
</feature>
<evidence type="ECO:0000256" key="3">
    <source>
        <dbReference type="ARBA" id="ARBA00023242"/>
    </source>
</evidence>
<keyword evidence="3" id="KW-0539">Nucleus</keyword>
<dbReference type="Pfam" id="PF03221">
    <property type="entry name" value="HTH_Tnp_Tc5"/>
    <property type="match status" value="1"/>
</dbReference>
<comment type="subcellular location">
    <subcellularLocation>
        <location evidence="1">Nucleus</location>
    </subcellularLocation>
</comment>
<dbReference type="SMART" id="SM00674">
    <property type="entry name" value="CENPB"/>
    <property type="match status" value="1"/>
</dbReference>
<dbReference type="AlphaFoldDB" id="A0A6P8PSS0"/>
<feature type="region of interest" description="Disordered" evidence="4">
    <location>
        <begin position="561"/>
        <end position="581"/>
    </location>
</feature>
<dbReference type="InterPro" id="IPR009057">
    <property type="entry name" value="Homeodomain-like_sf"/>
</dbReference>
<dbReference type="RefSeq" id="XP_033786949.1">
    <property type="nucleotide sequence ID" value="XM_033931058.1"/>
</dbReference>
<accession>A0A6P8PSS0</accession>
<dbReference type="KEGG" id="gsh:117354129"/>
<dbReference type="SUPFAM" id="SSF46689">
    <property type="entry name" value="Homeodomain-like"/>
    <property type="match status" value="2"/>
</dbReference>
<dbReference type="Gene3D" id="1.10.10.60">
    <property type="entry name" value="Homeodomain-like"/>
    <property type="match status" value="2"/>
</dbReference>
<gene>
    <name evidence="7 8" type="primary">SETD9</name>
</gene>
<name>A0A6P8PSS0_GEOSA</name>
<dbReference type="Pfam" id="PF04218">
    <property type="entry name" value="CENP-B_N"/>
    <property type="match status" value="1"/>
</dbReference>
<dbReference type="PROSITE" id="PS51253">
    <property type="entry name" value="HTH_CENPB"/>
    <property type="match status" value="1"/>
</dbReference>
<dbReference type="Pfam" id="PF03184">
    <property type="entry name" value="DDE_1"/>
    <property type="match status" value="1"/>
</dbReference>
<evidence type="ECO:0000256" key="1">
    <source>
        <dbReference type="ARBA" id="ARBA00004123"/>
    </source>
</evidence>
<evidence type="ECO:0000256" key="4">
    <source>
        <dbReference type="SAM" id="MobiDB-lite"/>
    </source>
</evidence>